<organism evidence="1 2">
    <name type="scientific">Corchorus olitorius</name>
    <dbReference type="NCBI Taxonomy" id="93759"/>
    <lineage>
        <taxon>Eukaryota</taxon>
        <taxon>Viridiplantae</taxon>
        <taxon>Streptophyta</taxon>
        <taxon>Embryophyta</taxon>
        <taxon>Tracheophyta</taxon>
        <taxon>Spermatophyta</taxon>
        <taxon>Magnoliopsida</taxon>
        <taxon>eudicotyledons</taxon>
        <taxon>Gunneridae</taxon>
        <taxon>Pentapetalae</taxon>
        <taxon>rosids</taxon>
        <taxon>malvids</taxon>
        <taxon>Malvales</taxon>
        <taxon>Malvaceae</taxon>
        <taxon>Grewioideae</taxon>
        <taxon>Apeibeae</taxon>
        <taxon>Corchorus</taxon>
    </lineage>
</organism>
<dbReference type="AlphaFoldDB" id="A0A1R3G4L2"/>
<name>A0A1R3G4L2_9ROSI</name>
<proteinExistence type="predicted"/>
<comment type="caution">
    <text evidence="1">The sequence shown here is derived from an EMBL/GenBank/DDBJ whole genome shotgun (WGS) entry which is preliminary data.</text>
</comment>
<evidence type="ECO:0000313" key="2">
    <source>
        <dbReference type="Proteomes" id="UP000187203"/>
    </source>
</evidence>
<reference evidence="2" key="1">
    <citation type="submission" date="2013-09" db="EMBL/GenBank/DDBJ databases">
        <title>Corchorus olitorius genome sequencing.</title>
        <authorList>
            <person name="Alam M."/>
            <person name="Haque M.S."/>
            <person name="Islam M.S."/>
            <person name="Emdad E.M."/>
            <person name="Islam M.M."/>
            <person name="Ahmed B."/>
            <person name="Halim A."/>
            <person name="Hossen Q.M.M."/>
            <person name="Hossain M.Z."/>
            <person name="Ahmed R."/>
            <person name="Khan M.M."/>
            <person name="Islam R."/>
            <person name="Rashid M.M."/>
            <person name="Khan S.A."/>
            <person name="Rahman M.S."/>
            <person name="Alam M."/>
            <person name="Yahiya A.S."/>
            <person name="Khan M.S."/>
            <person name="Azam M.S."/>
            <person name="Haque T."/>
            <person name="Lashkar M.Z.H."/>
            <person name="Akhand A.I."/>
            <person name="Morshed G."/>
            <person name="Roy S."/>
            <person name="Uddin K.S."/>
            <person name="Rabeya T."/>
            <person name="Hossain A.S."/>
            <person name="Chowdhury A."/>
            <person name="Snigdha A.R."/>
            <person name="Mortoza M.S."/>
            <person name="Matin S.A."/>
            <person name="Hoque S.M.E."/>
            <person name="Islam M.K."/>
            <person name="Roy D.K."/>
            <person name="Haider R."/>
            <person name="Moosa M.M."/>
            <person name="Elias S.M."/>
            <person name="Hasan A.M."/>
            <person name="Jahan S."/>
            <person name="Shafiuddin M."/>
            <person name="Mahmood N."/>
            <person name="Shommy N.S."/>
        </authorList>
    </citation>
    <scope>NUCLEOTIDE SEQUENCE [LARGE SCALE GENOMIC DNA]</scope>
    <source>
        <strain evidence="2">cv. O-4</strain>
    </source>
</reference>
<accession>A0A1R3G4L2</accession>
<sequence length="37" mass="4364">METRKEKRTQATMKVYKGTTFTSPIFVRLSMNPRESL</sequence>
<evidence type="ECO:0000313" key="1">
    <source>
        <dbReference type="EMBL" id="OMO52987.1"/>
    </source>
</evidence>
<protein>
    <submittedName>
        <fullName evidence="1">Uncharacterized protein</fullName>
    </submittedName>
</protein>
<dbReference type="Proteomes" id="UP000187203">
    <property type="component" value="Unassembled WGS sequence"/>
</dbReference>
<dbReference type="EMBL" id="AWUE01023700">
    <property type="protein sequence ID" value="OMO52987.1"/>
    <property type="molecule type" value="Genomic_DNA"/>
</dbReference>
<keyword evidence="2" id="KW-1185">Reference proteome</keyword>
<gene>
    <name evidence="1" type="ORF">COLO4_36897</name>
</gene>